<feature type="transmembrane region" description="Helical" evidence="6">
    <location>
        <begin position="228"/>
        <end position="252"/>
    </location>
</feature>
<feature type="transmembrane region" description="Helical" evidence="6">
    <location>
        <begin position="190"/>
        <end position="207"/>
    </location>
</feature>
<protein>
    <submittedName>
        <fullName evidence="7">MATE family efflux transporter</fullName>
    </submittedName>
</protein>
<evidence type="ECO:0000256" key="3">
    <source>
        <dbReference type="ARBA" id="ARBA00022692"/>
    </source>
</evidence>
<feature type="transmembrane region" description="Helical" evidence="6">
    <location>
        <begin position="300"/>
        <end position="326"/>
    </location>
</feature>
<keyword evidence="8" id="KW-1185">Reference proteome</keyword>
<gene>
    <name evidence="7" type="ORF">RI845_05740</name>
</gene>
<feature type="transmembrane region" description="Helical" evidence="6">
    <location>
        <begin position="127"/>
        <end position="151"/>
    </location>
</feature>
<feature type="transmembrane region" description="Helical" evidence="6">
    <location>
        <begin position="258"/>
        <end position="280"/>
    </location>
</feature>
<comment type="subcellular location">
    <subcellularLocation>
        <location evidence="1">Cell membrane</location>
        <topology evidence="1">Multi-pass membrane protein</topology>
    </subcellularLocation>
</comment>
<feature type="transmembrane region" description="Helical" evidence="6">
    <location>
        <begin position="158"/>
        <end position="178"/>
    </location>
</feature>
<evidence type="ECO:0000256" key="2">
    <source>
        <dbReference type="ARBA" id="ARBA00022475"/>
    </source>
</evidence>
<keyword evidence="2" id="KW-1003">Cell membrane</keyword>
<accession>A0ABY9TLD6</accession>
<keyword evidence="3 6" id="KW-0812">Transmembrane</keyword>
<feature type="transmembrane region" description="Helical" evidence="6">
    <location>
        <begin position="21"/>
        <end position="38"/>
    </location>
</feature>
<sequence length="429" mass="46933">MLWIIKDKQFKSLLTGGGKSFLIKGGGSVLGIIVLSILTNELGSIQSGYYFTVFSLFTVGLTIGTMGLTNTVLKLVSVNYSKSDYSVANKAVYKSIILSSILCTSLSISIFIGSSLISIVIFEDIVYQNILILFSIALPFWAVSQIIGYAIQGLNRVSLSFALTGPALNLILLLLFFYDNPKSAEMASSYFIISNVIVCCLSIYYWAKLRKVGGQGRVSYKKIISSSMPIAISKVFFQISNNAAILYLAFWFTPSDVAFFAVCTRVAGIIGLVIDAMNRFISPQIAVMFAKGKVEELESLVSKTISILILITLPIFIITLIIPNYILSIFGNDFEGAAAVLIVVILGQVLNSFFGPVANILVMTGNEKYYRNANMISSTLAILIGILLVSNLGSIGAAIMYSSTLFITNYYCWYCVREKVGLKFSLMKF</sequence>
<proteinExistence type="predicted"/>
<evidence type="ECO:0000256" key="6">
    <source>
        <dbReference type="SAM" id="Phobius"/>
    </source>
</evidence>
<evidence type="ECO:0000256" key="1">
    <source>
        <dbReference type="ARBA" id="ARBA00004651"/>
    </source>
</evidence>
<evidence type="ECO:0000256" key="4">
    <source>
        <dbReference type="ARBA" id="ARBA00022989"/>
    </source>
</evidence>
<dbReference type="PANTHER" id="PTHR30250">
    <property type="entry name" value="PST FAMILY PREDICTED COLANIC ACID TRANSPORTER"/>
    <property type="match status" value="1"/>
</dbReference>
<dbReference type="PANTHER" id="PTHR30250:SF11">
    <property type="entry name" value="O-ANTIGEN TRANSPORTER-RELATED"/>
    <property type="match status" value="1"/>
</dbReference>
<feature type="transmembrane region" description="Helical" evidence="6">
    <location>
        <begin position="338"/>
        <end position="362"/>
    </location>
</feature>
<dbReference type="EMBL" id="CP134146">
    <property type="protein sequence ID" value="WNC69648.1"/>
    <property type="molecule type" value="Genomic_DNA"/>
</dbReference>
<evidence type="ECO:0000313" key="7">
    <source>
        <dbReference type="EMBL" id="WNC69648.1"/>
    </source>
</evidence>
<feature type="transmembrane region" description="Helical" evidence="6">
    <location>
        <begin position="50"/>
        <end position="76"/>
    </location>
</feature>
<dbReference type="Pfam" id="PF01554">
    <property type="entry name" value="MatE"/>
    <property type="match status" value="1"/>
</dbReference>
<reference evidence="8" key="1">
    <citation type="submission" date="2023-09" db="EMBL/GenBank/DDBJ databases">
        <authorList>
            <person name="Li S."/>
            <person name="Li X."/>
            <person name="Zhang C."/>
            <person name="Zhao Z."/>
        </authorList>
    </citation>
    <scope>NUCLEOTIDE SEQUENCE [LARGE SCALE GENOMIC DNA]</scope>
    <source>
        <strain evidence="8">SQ345</strain>
    </source>
</reference>
<keyword evidence="4 6" id="KW-1133">Transmembrane helix</keyword>
<organism evidence="7 8">
    <name type="scientific">Thalassotalea nanhaiensis</name>
    <dbReference type="NCBI Taxonomy" id="3065648"/>
    <lineage>
        <taxon>Bacteria</taxon>
        <taxon>Pseudomonadati</taxon>
        <taxon>Pseudomonadota</taxon>
        <taxon>Gammaproteobacteria</taxon>
        <taxon>Alteromonadales</taxon>
        <taxon>Colwelliaceae</taxon>
        <taxon>Thalassotalea</taxon>
    </lineage>
</organism>
<feature type="transmembrane region" description="Helical" evidence="6">
    <location>
        <begin position="96"/>
        <end position="121"/>
    </location>
</feature>
<dbReference type="RefSeq" id="WP_348388791.1">
    <property type="nucleotide sequence ID" value="NZ_CP134146.1"/>
</dbReference>
<evidence type="ECO:0000256" key="5">
    <source>
        <dbReference type="ARBA" id="ARBA00023136"/>
    </source>
</evidence>
<dbReference type="Proteomes" id="UP001248581">
    <property type="component" value="Chromosome"/>
</dbReference>
<evidence type="ECO:0000313" key="8">
    <source>
        <dbReference type="Proteomes" id="UP001248581"/>
    </source>
</evidence>
<name>A0ABY9TLD6_9GAMM</name>
<keyword evidence="5 6" id="KW-0472">Membrane</keyword>
<dbReference type="InterPro" id="IPR050833">
    <property type="entry name" value="Poly_Biosynth_Transport"/>
</dbReference>
<dbReference type="InterPro" id="IPR002528">
    <property type="entry name" value="MATE_fam"/>
</dbReference>